<dbReference type="InterPro" id="IPR008928">
    <property type="entry name" value="6-hairpin_glycosidase_sf"/>
</dbReference>
<keyword evidence="5" id="KW-0378">Hydrolase</keyword>
<dbReference type="Gene3D" id="2.70.98.10">
    <property type="match status" value="1"/>
</dbReference>
<comment type="caution">
    <text evidence="5">The sequence shown here is derived from an EMBL/GenBank/DDBJ whole genome shotgun (WGS) entry which is preliminary data.</text>
</comment>
<dbReference type="NCBIfam" id="TIGR01180">
    <property type="entry name" value="aman2_put"/>
    <property type="match status" value="1"/>
</dbReference>
<dbReference type="Pfam" id="PF17678">
    <property type="entry name" value="Glyco_hydro_92N"/>
    <property type="match status" value="1"/>
</dbReference>
<dbReference type="Gene3D" id="1.20.1050.60">
    <property type="entry name" value="alpha-1,2-mannosidase"/>
    <property type="match status" value="1"/>
</dbReference>
<gene>
    <name evidence="5" type="ORF">FRX48_03636</name>
</gene>
<accession>A0A5M8PT98</accession>
<evidence type="ECO:0000256" key="2">
    <source>
        <dbReference type="SAM" id="SignalP"/>
    </source>
</evidence>
<dbReference type="InterPro" id="IPR012939">
    <property type="entry name" value="Glyco_hydro_92"/>
</dbReference>
<dbReference type="GO" id="GO:0006516">
    <property type="term" value="P:glycoprotein catabolic process"/>
    <property type="evidence" value="ECO:0007669"/>
    <property type="project" value="TreeGrafter"/>
</dbReference>
<dbReference type="FunFam" id="3.30.2080.10:FF:000001">
    <property type="entry name" value="Alpha-1,2-mannosidase subfamily"/>
    <property type="match status" value="1"/>
</dbReference>
<evidence type="ECO:0000259" key="4">
    <source>
        <dbReference type="Pfam" id="PF17678"/>
    </source>
</evidence>
<feature type="region of interest" description="Disordered" evidence="1">
    <location>
        <begin position="775"/>
        <end position="800"/>
    </location>
</feature>
<dbReference type="AlphaFoldDB" id="A0A5M8PT98"/>
<dbReference type="Gene3D" id="1.20.1610.10">
    <property type="entry name" value="alpha-1,2-mannosidases domains"/>
    <property type="match status" value="1"/>
</dbReference>
<dbReference type="InterPro" id="IPR014718">
    <property type="entry name" value="GH-type_carb-bd"/>
</dbReference>
<dbReference type="GO" id="GO:0005829">
    <property type="term" value="C:cytosol"/>
    <property type="evidence" value="ECO:0007669"/>
    <property type="project" value="TreeGrafter"/>
</dbReference>
<dbReference type="FunFam" id="1.20.1610.10:FF:000002">
    <property type="entry name" value="Alpha-1,2-mannosidase family protein"/>
    <property type="match status" value="1"/>
</dbReference>
<sequence length="800" mass="87793">MKSTALLVGVGLLRRGLYFLAVGRSADAEKGGGYEYVRPLVGTVDGGHVFPGATLPFGMAKAVADVDGENQGGFGSDGSRVVGFSSMHDSGTGYYPSLGNFPLFVQAGCLGDDLNSCKFTKADRATPSIDGTVEARPGYFGISLNTSIHAEMTVTAHSALYRFTFPNVFNSGNESTPLSPLMTIELNDLRRTRSTGAISVVPSSGRITGEGTFLPSFGVGHYRLHFCADFSGATIRDTGIFNATDAGSEPKSLPKVERFMDAGAYTWFNAPAANNQMLARVGVSFVSVEQACSNAETEIPNFGFEETLQAAENSWKTKLAAIQIDAGGISESLQSTFWSGVYRSMISPQDYTGENPLWQSTEPYYDSYYCIWDSFRTTHPLLIMIDPLTQARMIRSLIDIYRHEGYLPDCRMQLCKGFTQGGSNADVVLAESYLKNITEGIDWETGYQAVIADAEIEPLNWRYEGRGGLQSWKDLHYIPVNDDDPYGHQGLRTRSVSRTVEYAYNDFCIAQMAQRIGRPADYERYIQRSQNWQNLFRADQTSSINDVDTGFTGFLQPKSTNGTWHTQDPILCSPLSEFGCYLDNNGHETYEGSIWLYSYFVPGDMASLITAMGGRSTFVDRLDYLHTSGLLDIGDEQGFLPIYQYHYAGRPGLSAARAHHYIPARFNDTVGGIPGNDDGGGMGSFVALAMMGLYPNAGQDVYLITPPFFKEVNIANGQTGNIATVRNLNFDPGYENLYVQSATLDGVAYTRSWISHSFFLRGGVLELTLGREESSWGQGDEDLPPSLSTDGRGRKPIVQY</sequence>
<dbReference type="Pfam" id="PF07971">
    <property type="entry name" value="Glyco_hydro_92"/>
    <property type="match status" value="1"/>
</dbReference>
<dbReference type="GO" id="GO:0030246">
    <property type="term" value="F:carbohydrate binding"/>
    <property type="evidence" value="ECO:0007669"/>
    <property type="project" value="InterPro"/>
</dbReference>
<dbReference type="PANTHER" id="PTHR12143:SF42">
    <property type="entry name" value="PUTATIVE SUBFAMILY (AFU_ORTHOLOGUE AFUA_6G13760)-RELATED"/>
    <property type="match status" value="1"/>
</dbReference>
<dbReference type="OrthoDB" id="449263at2759"/>
<feature type="domain" description="Glycosyl hydrolase family 92 N-terminal" evidence="4">
    <location>
        <begin position="36"/>
        <end position="284"/>
    </location>
</feature>
<proteinExistence type="predicted"/>
<feature type="chain" id="PRO_5024281704" evidence="2">
    <location>
        <begin position="29"/>
        <end position="800"/>
    </location>
</feature>
<dbReference type="EMBL" id="VXIT01000005">
    <property type="protein sequence ID" value="KAA6412644.1"/>
    <property type="molecule type" value="Genomic_DNA"/>
</dbReference>
<dbReference type="FunFam" id="1.20.1050.60:FF:000002">
    <property type="entry name" value="Glycosyl hydrolase family 92"/>
    <property type="match status" value="1"/>
</dbReference>
<evidence type="ECO:0000313" key="5">
    <source>
        <dbReference type="EMBL" id="KAA6412644.1"/>
    </source>
</evidence>
<dbReference type="Proteomes" id="UP000324767">
    <property type="component" value="Unassembled WGS sequence"/>
</dbReference>
<dbReference type="SUPFAM" id="SSF48208">
    <property type="entry name" value="Six-hairpin glycosidases"/>
    <property type="match status" value="1"/>
</dbReference>
<dbReference type="InterPro" id="IPR005887">
    <property type="entry name" value="GH92_a_mannosidase_put"/>
</dbReference>
<dbReference type="Gene3D" id="3.30.2080.10">
    <property type="entry name" value="GH92 mannosidase domain"/>
    <property type="match status" value="1"/>
</dbReference>
<protein>
    <submittedName>
        <fullName evidence="5">Glycoside hydrolase family 92</fullName>
    </submittedName>
</protein>
<dbReference type="GO" id="GO:0000224">
    <property type="term" value="F:peptide-N4-(N-acetyl-beta-glucosaminyl)asparagine amidase activity"/>
    <property type="evidence" value="ECO:0007669"/>
    <property type="project" value="TreeGrafter"/>
</dbReference>
<feature type="signal peptide" evidence="2">
    <location>
        <begin position="1"/>
        <end position="28"/>
    </location>
</feature>
<keyword evidence="2" id="KW-0732">Signal</keyword>
<dbReference type="PANTHER" id="PTHR12143">
    <property type="entry name" value="PEPTIDE N-GLYCANASE PNGASE -RELATED"/>
    <property type="match status" value="1"/>
</dbReference>
<evidence type="ECO:0000259" key="3">
    <source>
        <dbReference type="Pfam" id="PF07971"/>
    </source>
</evidence>
<feature type="domain" description="Glycosyl hydrolase family 92" evidence="3">
    <location>
        <begin position="290"/>
        <end position="770"/>
    </location>
</feature>
<evidence type="ECO:0000256" key="1">
    <source>
        <dbReference type="SAM" id="MobiDB-lite"/>
    </source>
</evidence>
<dbReference type="GO" id="GO:0005975">
    <property type="term" value="P:carbohydrate metabolic process"/>
    <property type="evidence" value="ECO:0007669"/>
    <property type="project" value="InterPro"/>
</dbReference>
<dbReference type="InterPro" id="IPR050883">
    <property type="entry name" value="PNGase"/>
</dbReference>
<dbReference type="GO" id="GO:0005634">
    <property type="term" value="C:nucleus"/>
    <property type="evidence" value="ECO:0007669"/>
    <property type="project" value="TreeGrafter"/>
</dbReference>
<name>A0A5M8PT98_9LECA</name>
<organism evidence="5 6">
    <name type="scientific">Lasallia pustulata</name>
    <dbReference type="NCBI Taxonomy" id="136370"/>
    <lineage>
        <taxon>Eukaryota</taxon>
        <taxon>Fungi</taxon>
        <taxon>Dikarya</taxon>
        <taxon>Ascomycota</taxon>
        <taxon>Pezizomycotina</taxon>
        <taxon>Lecanoromycetes</taxon>
        <taxon>OSLEUM clade</taxon>
        <taxon>Umbilicariomycetidae</taxon>
        <taxon>Umbilicariales</taxon>
        <taxon>Umbilicariaceae</taxon>
        <taxon>Lasallia</taxon>
    </lineage>
</organism>
<reference evidence="5 6" key="1">
    <citation type="submission" date="2019-09" db="EMBL/GenBank/DDBJ databases">
        <title>The hologenome of the rock-dwelling lichen Lasallia pustulata.</title>
        <authorList>
            <person name="Greshake Tzovaras B."/>
            <person name="Segers F."/>
            <person name="Bicker A."/>
            <person name="Dal Grande F."/>
            <person name="Otte J."/>
            <person name="Hankeln T."/>
            <person name="Schmitt I."/>
            <person name="Ebersberger I."/>
        </authorList>
    </citation>
    <scope>NUCLEOTIDE SEQUENCE [LARGE SCALE GENOMIC DNA]</scope>
    <source>
        <strain evidence="5">A1-1</strain>
    </source>
</reference>
<dbReference type="InterPro" id="IPR041371">
    <property type="entry name" value="GH92_N"/>
</dbReference>
<evidence type="ECO:0000313" key="6">
    <source>
        <dbReference type="Proteomes" id="UP000324767"/>
    </source>
</evidence>